<evidence type="ECO:0000313" key="8">
    <source>
        <dbReference type="Proteomes" id="UP000318331"/>
    </source>
</evidence>
<dbReference type="Proteomes" id="UP000318331">
    <property type="component" value="Unassembled WGS sequence"/>
</dbReference>
<organism evidence="7 8">
    <name type="scientific">Klugiella xanthotipulae</name>
    <dbReference type="NCBI Taxonomy" id="244735"/>
    <lineage>
        <taxon>Bacteria</taxon>
        <taxon>Bacillati</taxon>
        <taxon>Actinomycetota</taxon>
        <taxon>Actinomycetes</taxon>
        <taxon>Micrococcales</taxon>
        <taxon>Microbacteriaceae</taxon>
        <taxon>Klugiella</taxon>
    </lineage>
</organism>
<reference evidence="7 8" key="1">
    <citation type="submission" date="2019-06" db="EMBL/GenBank/DDBJ databases">
        <title>Sequencing the genomes of 1000 actinobacteria strains.</title>
        <authorList>
            <person name="Klenk H.-P."/>
        </authorList>
    </citation>
    <scope>NUCLEOTIDE SEQUENCE [LARGE SCALE GENOMIC DNA]</scope>
    <source>
        <strain evidence="7 8">DSM 18031</strain>
    </source>
</reference>
<dbReference type="PANTHER" id="PTHR48098:SF3">
    <property type="entry name" value="IRON(III) ENTEROBACTIN ESTERASE"/>
    <property type="match status" value="1"/>
</dbReference>
<protein>
    <submittedName>
        <fullName evidence="7">Enterochelin esterase family protein</fullName>
    </submittedName>
</protein>
<keyword evidence="8" id="KW-1185">Reference proteome</keyword>
<keyword evidence="3" id="KW-0378">Hydrolase</keyword>
<sequence>MQGSLERDFAAADPAARRALVAALRAEPAWPLIRPIPGCAGDSGAPPQAEVTFLRCDAEATAVFLFLNRITDETQPEESEMRRLGTTDLWTRTVRMPTTWRASYAFLSHAAATAPPWRLDPAGGADHRALRALLDSGRADPRNPLRMRNRSGGPVSVVELPDAPPQPWFRAPPPTRFPRGCPPSHTLPYRGTPRALWLSVHGVHPRPAPGRCARGAPPGPLPIVVVLDGDAWCGRFGLADAVQRAVAAGHLAPLILLGVDAGDTPTRWRDLDENRADFAAFLAALLPWVSERIPDAAPRDAVLAGQSLGGRLALELLAGRLTPSAATPTAPPRHGFTAAVSLSASLWGVDTVGLLPSPGTRVSLHVGTQEWVLLADHRSLAAEWAARGIPHHYTEFTGGHDYACWRSSLIAGLRDLLPPPTRG</sequence>
<keyword evidence="2" id="KW-0963">Cytoplasm</keyword>
<dbReference type="GO" id="GO:0005737">
    <property type="term" value="C:cytoplasm"/>
    <property type="evidence" value="ECO:0007669"/>
    <property type="project" value="UniProtKB-SubCell"/>
</dbReference>
<evidence type="ECO:0000313" key="7">
    <source>
        <dbReference type="EMBL" id="TQM57724.1"/>
    </source>
</evidence>
<dbReference type="InterPro" id="IPR014756">
    <property type="entry name" value="Ig_E-set"/>
</dbReference>
<dbReference type="Gene3D" id="2.60.40.10">
    <property type="entry name" value="Immunoglobulins"/>
    <property type="match status" value="1"/>
</dbReference>
<dbReference type="SUPFAM" id="SSF53474">
    <property type="entry name" value="alpha/beta-Hydrolases"/>
    <property type="match status" value="1"/>
</dbReference>
<dbReference type="GO" id="GO:0008849">
    <property type="term" value="F:enterochelin esterase activity"/>
    <property type="evidence" value="ECO:0007669"/>
    <property type="project" value="InterPro"/>
</dbReference>
<dbReference type="Pfam" id="PF00756">
    <property type="entry name" value="Esterase"/>
    <property type="match status" value="1"/>
</dbReference>
<dbReference type="Pfam" id="PF11806">
    <property type="entry name" value="Enterochelin_N"/>
    <property type="match status" value="1"/>
</dbReference>
<dbReference type="GO" id="GO:0005506">
    <property type="term" value="F:iron ion binding"/>
    <property type="evidence" value="ECO:0007669"/>
    <property type="project" value="InterPro"/>
</dbReference>
<comment type="caution">
    <text evidence="7">The sequence shown here is derived from an EMBL/GenBank/DDBJ whole genome shotgun (WGS) entry which is preliminary data.</text>
</comment>
<dbReference type="InterPro" id="IPR013783">
    <property type="entry name" value="Ig-like_fold"/>
</dbReference>
<dbReference type="EMBL" id="VFPN01000004">
    <property type="protein sequence ID" value="TQM57724.1"/>
    <property type="molecule type" value="Genomic_DNA"/>
</dbReference>
<dbReference type="Gene3D" id="3.40.50.1820">
    <property type="entry name" value="alpha/beta hydrolase"/>
    <property type="match status" value="1"/>
</dbReference>
<evidence type="ECO:0000256" key="1">
    <source>
        <dbReference type="ARBA" id="ARBA00004496"/>
    </source>
</evidence>
<dbReference type="InterPro" id="IPR050583">
    <property type="entry name" value="Mycobacterial_A85_antigen"/>
</dbReference>
<feature type="domain" description="Enterochelin esterase N-terminal" evidence="6">
    <location>
        <begin position="50"/>
        <end position="168"/>
    </location>
</feature>
<evidence type="ECO:0000256" key="2">
    <source>
        <dbReference type="ARBA" id="ARBA00022490"/>
    </source>
</evidence>
<dbReference type="GO" id="GO:0006826">
    <property type="term" value="P:iron ion transport"/>
    <property type="evidence" value="ECO:0007669"/>
    <property type="project" value="InterPro"/>
</dbReference>
<dbReference type="InterPro" id="IPR021764">
    <property type="entry name" value="Enterochelin_esterase_N"/>
</dbReference>
<evidence type="ECO:0000256" key="5">
    <source>
        <dbReference type="SAM" id="MobiDB-lite"/>
    </source>
</evidence>
<name>A0A543HHB9_9MICO</name>
<dbReference type="InterPro" id="IPR029058">
    <property type="entry name" value="AB_hydrolase_fold"/>
</dbReference>
<evidence type="ECO:0000256" key="4">
    <source>
        <dbReference type="ARBA" id="ARBA00024201"/>
    </source>
</evidence>
<evidence type="ECO:0000256" key="3">
    <source>
        <dbReference type="ARBA" id="ARBA00022801"/>
    </source>
</evidence>
<dbReference type="PANTHER" id="PTHR48098">
    <property type="entry name" value="ENTEROCHELIN ESTERASE-RELATED"/>
    <property type="match status" value="1"/>
</dbReference>
<dbReference type="AlphaFoldDB" id="A0A543HHB9"/>
<comment type="subcellular location">
    <subcellularLocation>
        <location evidence="1">Cytoplasm</location>
    </subcellularLocation>
</comment>
<feature type="region of interest" description="Disordered" evidence="5">
    <location>
        <begin position="134"/>
        <end position="166"/>
    </location>
</feature>
<gene>
    <name evidence="7" type="ORF">FB466_2720</name>
</gene>
<proteinExistence type="inferred from homology"/>
<dbReference type="InterPro" id="IPR000801">
    <property type="entry name" value="Esterase-like"/>
</dbReference>
<dbReference type="GO" id="GO:0005975">
    <property type="term" value="P:carbohydrate metabolic process"/>
    <property type="evidence" value="ECO:0007669"/>
    <property type="project" value="UniProtKB-ARBA"/>
</dbReference>
<accession>A0A543HHB9</accession>
<dbReference type="SUPFAM" id="SSF81296">
    <property type="entry name" value="E set domains"/>
    <property type="match status" value="1"/>
</dbReference>
<evidence type="ECO:0000259" key="6">
    <source>
        <dbReference type="Pfam" id="PF11806"/>
    </source>
</evidence>
<comment type="similarity">
    <text evidence="4">Belongs to the Fes family.</text>
</comment>